<dbReference type="EMBL" id="JAKJXH010000116">
    <property type="protein sequence ID" value="MCF7545852.1"/>
    <property type="molecule type" value="Genomic_DNA"/>
</dbReference>
<name>A0ABS9IEG7_9PSED</name>
<feature type="non-terminal residue" evidence="3">
    <location>
        <position position="1"/>
    </location>
</feature>
<feature type="region of interest" description="Disordered" evidence="1">
    <location>
        <begin position="1"/>
        <end position="29"/>
    </location>
</feature>
<dbReference type="Proteomes" id="UP001162905">
    <property type="component" value="Unassembled WGS sequence"/>
</dbReference>
<evidence type="ECO:0000256" key="2">
    <source>
        <dbReference type="SAM" id="Phobius"/>
    </source>
</evidence>
<feature type="region of interest" description="Disordered" evidence="1">
    <location>
        <begin position="68"/>
        <end position="105"/>
    </location>
</feature>
<feature type="compositionally biased region" description="Basic and acidic residues" evidence="1">
    <location>
        <begin position="68"/>
        <end position="77"/>
    </location>
</feature>
<keyword evidence="2" id="KW-1133">Transmembrane helix</keyword>
<evidence type="ECO:0000256" key="1">
    <source>
        <dbReference type="SAM" id="MobiDB-lite"/>
    </source>
</evidence>
<evidence type="ECO:0000313" key="4">
    <source>
        <dbReference type="Proteomes" id="UP001162905"/>
    </source>
</evidence>
<dbReference type="RefSeq" id="WP_237255119.1">
    <property type="nucleotide sequence ID" value="NZ_JAKJXH010000116.1"/>
</dbReference>
<protein>
    <submittedName>
        <fullName evidence="3">Uncharacterized protein</fullName>
    </submittedName>
</protein>
<reference evidence="3" key="1">
    <citation type="submission" date="2022-01" db="EMBL/GenBank/DDBJ databases">
        <title>Pseudomonas sp. nov. isolated from Antarctic regolith.</title>
        <authorList>
            <person name="Novakova D."/>
            <person name="Sedlar K."/>
        </authorList>
    </citation>
    <scope>NUCLEOTIDE SEQUENCE</scope>
    <source>
        <strain evidence="3">P2647</strain>
    </source>
</reference>
<accession>A0ABS9IEG7</accession>
<feature type="compositionally biased region" description="Basic and acidic residues" evidence="1">
    <location>
        <begin position="1"/>
        <end position="13"/>
    </location>
</feature>
<keyword evidence="2" id="KW-0472">Membrane</keyword>
<organism evidence="3 4">
    <name type="scientific">Pseudomonas petrae</name>
    <dbReference type="NCBI Taxonomy" id="2912190"/>
    <lineage>
        <taxon>Bacteria</taxon>
        <taxon>Pseudomonadati</taxon>
        <taxon>Pseudomonadota</taxon>
        <taxon>Gammaproteobacteria</taxon>
        <taxon>Pseudomonadales</taxon>
        <taxon>Pseudomonadaceae</taxon>
        <taxon>Pseudomonas</taxon>
    </lineage>
</organism>
<evidence type="ECO:0000313" key="3">
    <source>
        <dbReference type="EMBL" id="MCF7545852.1"/>
    </source>
</evidence>
<feature type="transmembrane region" description="Helical" evidence="2">
    <location>
        <begin position="150"/>
        <end position="168"/>
    </location>
</feature>
<gene>
    <name evidence="3" type="ORF">L4G47_27105</name>
</gene>
<feature type="compositionally biased region" description="Polar residues" evidence="1">
    <location>
        <begin position="88"/>
        <end position="101"/>
    </location>
</feature>
<sequence>RTGSRIKGEHGYMNDDDNLSPLSPGFRSHGNPPLPVHPLADLRTFPTETYDKKCLRFPRKPRMRLIFDEGDGRDNRRPFQRPRFRSPLLSNDNHGSQSGDHSLNVGVGDFRGANVNISHNERPTFTPEQLHIERHPAFGGRSLDSNNVSVFGYITGIASLIGLYFTLFQPPLGGQSSWSTLFMFSFIVAVMAVGMSAVLRRHKFEHFFGSRHYLEISKTGRLRVNRLTAQCPWCGSLMHLRRVGPKEGPRDDQLICVRNPAQHAVQLDPTVLPDIED</sequence>
<proteinExistence type="predicted"/>
<keyword evidence="4" id="KW-1185">Reference proteome</keyword>
<feature type="transmembrane region" description="Helical" evidence="2">
    <location>
        <begin position="180"/>
        <end position="199"/>
    </location>
</feature>
<keyword evidence="2" id="KW-0812">Transmembrane</keyword>
<comment type="caution">
    <text evidence="3">The sequence shown here is derived from an EMBL/GenBank/DDBJ whole genome shotgun (WGS) entry which is preliminary data.</text>
</comment>